<keyword evidence="2" id="KW-0813">Transport</keyword>
<feature type="transmembrane region" description="Helical" evidence="7">
    <location>
        <begin position="41"/>
        <end position="59"/>
    </location>
</feature>
<sequence>MTIGTRRHAAVPRPSIPDGRSVGAEHPIDPSDVLSVTDPQIAPDLIIGYLLAILGILLVKELPTTNKTGRLFGYWMMIVFSAAFPLILSLIASHTAGFTKKATLNAMFFIAYCAGNIEEPQLFVATEAPRYPTAYNGMIACLCGTTDMAVVLRQYMDWENKRRDKEQGLYIDPEPKETADVEEINLTAERIVLTDWENRNFRYYL</sequence>
<evidence type="ECO:0000313" key="8">
    <source>
        <dbReference type="EMBL" id="RDW65598.1"/>
    </source>
</evidence>
<proteinExistence type="predicted"/>
<organism evidence="8 9">
    <name type="scientific">Coleophoma crateriformis</name>
    <dbReference type="NCBI Taxonomy" id="565419"/>
    <lineage>
        <taxon>Eukaryota</taxon>
        <taxon>Fungi</taxon>
        <taxon>Dikarya</taxon>
        <taxon>Ascomycota</taxon>
        <taxon>Pezizomycotina</taxon>
        <taxon>Leotiomycetes</taxon>
        <taxon>Helotiales</taxon>
        <taxon>Dermateaceae</taxon>
        <taxon>Coleophoma</taxon>
    </lineage>
</organism>
<dbReference type="OrthoDB" id="6730379at2759"/>
<dbReference type="AlphaFoldDB" id="A0A3D8QV76"/>
<evidence type="ECO:0000256" key="3">
    <source>
        <dbReference type="ARBA" id="ARBA00022692"/>
    </source>
</evidence>
<dbReference type="GO" id="GO:0022857">
    <property type="term" value="F:transmembrane transporter activity"/>
    <property type="evidence" value="ECO:0007669"/>
    <property type="project" value="TreeGrafter"/>
</dbReference>
<dbReference type="GO" id="GO:0016020">
    <property type="term" value="C:membrane"/>
    <property type="evidence" value="ECO:0007669"/>
    <property type="project" value="UniProtKB-SubCell"/>
</dbReference>
<keyword evidence="5 7" id="KW-0472">Membrane</keyword>
<evidence type="ECO:0000256" key="5">
    <source>
        <dbReference type="ARBA" id="ARBA00023136"/>
    </source>
</evidence>
<evidence type="ECO:0000256" key="4">
    <source>
        <dbReference type="ARBA" id="ARBA00022989"/>
    </source>
</evidence>
<keyword evidence="3 7" id="KW-0812">Transmembrane</keyword>
<name>A0A3D8QV76_9HELO</name>
<evidence type="ECO:0000256" key="7">
    <source>
        <dbReference type="SAM" id="Phobius"/>
    </source>
</evidence>
<dbReference type="Proteomes" id="UP000256328">
    <property type="component" value="Unassembled WGS sequence"/>
</dbReference>
<comment type="caution">
    <text evidence="8">The sequence shown here is derived from an EMBL/GenBank/DDBJ whole genome shotgun (WGS) entry which is preliminary data.</text>
</comment>
<gene>
    <name evidence="8" type="ORF">BP5796_10290</name>
</gene>
<dbReference type="EMBL" id="PDLN01000015">
    <property type="protein sequence ID" value="RDW65598.1"/>
    <property type="molecule type" value="Genomic_DNA"/>
</dbReference>
<feature type="compositionally biased region" description="Basic residues" evidence="6">
    <location>
        <begin position="1"/>
        <end position="10"/>
    </location>
</feature>
<evidence type="ECO:0000256" key="6">
    <source>
        <dbReference type="SAM" id="MobiDB-lite"/>
    </source>
</evidence>
<feature type="transmembrane region" description="Helical" evidence="7">
    <location>
        <begin position="71"/>
        <end position="92"/>
    </location>
</feature>
<dbReference type="SUPFAM" id="SSF103473">
    <property type="entry name" value="MFS general substrate transporter"/>
    <property type="match status" value="1"/>
</dbReference>
<keyword evidence="4 7" id="KW-1133">Transmembrane helix</keyword>
<dbReference type="PANTHER" id="PTHR43791">
    <property type="entry name" value="PERMEASE-RELATED"/>
    <property type="match status" value="1"/>
</dbReference>
<evidence type="ECO:0000256" key="2">
    <source>
        <dbReference type="ARBA" id="ARBA00022448"/>
    </source>
</evidence>
<dbReference type="InterPro" id="IPR036259">
    <property type="entry name" value="MFS_trans_sf"/>
</dbReference>
<accession>A0A3D8QV76</accession>
<feature type="region of interest" description="Disordered" evidence="6">
    <location>
        <begin position="1"/>
        <end position="22"/>
    </location>
</feature>
<comment type="subcellular location">
    <subcellularLocation>
        <location evidence="1">Membrane</location>
        <topology evidence="1">Multi-pass membrane protein</topology>
    </subcellularLocation>
</comment>
<reference evidence="8 9" key="1">
    <citation type="journal article" date="2018" name="IMA Fungus">
        <title>IMA Genome-F 9: Draft genome sequence of Annulohypoxylon stygium, Aspergillus mulundensis, Berkeleyomyces basicola (syn. Thielaviopsis basicola), Ceratocystis smalleyi, two Cercospora beticola strains, Coleophoma cylindrospora, Fusarium fracticaudum, Phialophora cf. hyalina, and Morchella septimelata.</title>
        <authorList>
            <person name="Wingfield B.D."/>
            <person name="Bills G.F."/>
            <person name="Dong Y."/>
            <person name="Huang W."/>
            <person name="Nel W.J."/>
            <person name="Swalarsk-Parry B.S."/>
            <person name="Vaghefi N."/>
            <person name="Wilken P.M."/>
            <person name="An Z."/>
            <person name="de Beer Z.W."/>
            <person name="De Vos L."/>
            <person name="Chen L."/>
            <person name="Duong T.A."/>
            <person name="Gao Y."/>
            <person name="Hammerbacher A."/>
            <person name="Kikkert J.R."/>
            <person name="Li Y."/>
            <person name="Li H."/>
            <person name="Li K."/>
            <person name="Li Q."/>
            <person name="Liu X."/>
            <person name="Ma X."/>
            <person name="Naidoo K."/>
            <person name="Pethybridge S.J."/>
            <person name="Sun J."/>
            <person name="Steenkamp E.T."/>
            <person name="van der Nest M.A."/>
            <person name="van Wyk S."/>
            <person name="Wingfield M.J."/>
            <person name="Xiong C."/>
            <person name="Yue Q."/>
            <person name="Zhang X."/>
        </authorList>
    </citation>
    <scope>NUCLEOTIDE SEQUENCE [LARGE SCALE GENOMIC DNA]</scope>
    <source>
        <strain evidence="8 9">BP5796</strain>
    </source>
</reference>
<dbReference type="PANTHER" id="PTHR43791:SF103">
    <property type="entry name" value="MAJOR FACILITATOR SUPERFAMILY (MFS) PROFILE DOMAIN-CONTAINING PROTEIN-RELATED"/>
    <property type="match status" value="1"/>
</dbReference>
<evidence type="ECO:0000313" key="9">
    <source>
        <dbReference type="Proteomes" id="UP000256328"/>
    </source>
</evidence>
<feature type="transmembrane region" description="Helical" evidence="7">
    <location>
        <begin position="134"/>
        <end position="155"/>
    </location>
</feature>
<evidence type="ECO:0000256" key="1">
    <source>
        <dbReference type="ARBA" id="ARBA00004141"/>
    </source>
</evidence>
<keyword evidence="9" id="KW-1185">Reference proteome</keyword>
<protein>
    <submittedName>
        <fullName evidence="8">Uncharacterized protein</fullName>
    </submittedName>
</protein>